<comment type="cofactor">
    <cofactor evidence="1">
        <name>[4Fe-4S] cluster</name>
        <dbReference type="ChEBI" id="CHEBI:49883"/>
    </cofactor>
</comment>
<dbReference type="AlphaFoldDB" id="A0A1M6BXF2"/>
<reference evidence="4 5" key="1">
    <citation type="submission" date="2016-11" db="EMBL/GenBank/DDBJ databases">
        <authorList>
            <person name="Jaros S."/>
            <person name="Januszkiewicz K."/>
            <person name="Wedrychowicz H."/>
        </authorList>
    </citation>
    <scope>NUCLEOTIDE SEQUENCE [LARGE SCALE GENOMIC DNA]</scope>
    <source>
        <strain evidence="4 5">DSM 21864</strain>
    </source>
</reference>
<proteinExistence type="inferred from homology"/>
<evidence type="ECO:0000256" key="3">
    <source>
        <dbReference type="ARBA" id="ARBA00023014"/>
    </source>
</evidence>
<dbReference type="GO" id="GO:0051536">
    <property type="term" value="F:iron-sulfur cluster binding"/>
    <property type="evidence" value="ECO:0007669"/>
    <property type="project" value="UniProtKB-KW"/>
</dbReference>
<dbReference type="RefSeq" id="WP_073004066.1">
    <property type="nucleotide sequence ID" value="NZ_FQZO01000001.1"/>
</dbReference>
<evidence type="ECO:0000313" key="4">
    <source>
        <dbReference type="EMBL" id="SHI53168.1"/>
    </source>
</evidence>
<dbReference type="OrthoDB" id="9810278at2"/>
<dbReference type="InterPro" id="IPR010327">
    <property type="entry name" value="FldB/FldC_alpha/beta"/>
</dbReference>
<dbReference type="PANTHER" id="PTHR30548">
    <property type="entry name" value="2-HYDROXYGLUTARYL-COA DEHYDRATASE, D-COMPONENT-RELATED"/>
    <property type="match status" value="1"/>
</dbReference>
<dbReference type="Gene3D" id="3.40.50.11890">
    <property type="match status" value="1"/>
</dbReference>
<comment type="similarity">
    <text evidence="2">Belongs to the FldB/FldC dehydratase alpha/beta subunit family.</text>
</comment>
<dbReference type="EMBL" id="FQZO01000001">
    <property type="protein sequence ID" value="SHI53168.1"/>
    <property type="molecule type" value="Genomic_DNA"/>
</dbReference>
<sequence length="399" mass="46403">MKDLKYLYYFEGLLDDVNNELIRQAKDEGKLAIGYTCFHMPEVLINLDNCFSLRMRAPKTGSMEIATYYMSNYTCEFCRALLERTIEGGYNFLDAIAGVDACAMMNRTMENIEILNLIDKKGFFVSHVDVPYKVNDDAVEHYVQQIQLKVLNKLKENLGVDISEDSMRKAVELHNEVCRIITEIGEFRKEENPPITGYEFHILNLVSYVCPKYLIVDKLRETLKEIKARECDYKKIYRAKVVLVGSEIDDPELTKLIEESGALIVADRFCFGSFPGRQEIILKPGEKVLNSICRQYLEQSLCPRYVSHEKINQRRDFAEDLYNDYHADGIIYEQIKFCDYWGYERALTSHIITEERGIPTLSIDRPYMSRTSGQLRTRVQAFVESLEIKKIQRNKKKEA</sequence>
<gene>
    <name evidence="4" type="ORF">SAMN05444401_0922</name>
</gene>
<keyword evidence="5" id="KW-1185">Reference proteome</keyword>
<dbReference type="Pfam" id="PF06050">
    <property type="entry name" value="HGD-D"/>
    <property type="match status" value="1"/>
</dbReference>
<evidence type="ECO:0000256" key="1">
    <source>
        <dbReference type="ARBA" id="ARBA00001966"/>
    </source>
</evidence>
<evidence type="ECO:0000313" key="5">
    <source>
        <dbReference type="Proteomes" id="UP000184080"/>
    </source>
</evidence>
<dbReference type="STRING" id="1121298.SAMN05444401_0922"/>
<name>A0A1M6BXF2_9CLOT</name>
<keyword evidence="3" id="KW-0411">Iron-sulfur</keyword>
<dbReference type="Gene3D" id="3.40.50.11900">
    <property type="match status" value="1"/>
</dbReference>
<dbReference type="Proteomes" id="UP000184080">
    <property type="component" value="Unassembled WGS sequence"/>
</dbReference>
<keyword evidence="3" id="KW-0479">Metal-binding</keyword>
<dbReference type="Gene3D" id="1.20.1270.370">
    <property type="match status" value="1"/>
</dbReference>
<organism evidence="4 5">
    <name type="scientific">Clostridium amylolyticum</name>
    <dbReference type="NCBI Taxonomy" id="1121298"/>
    <lineage>
        <taxon>Bacteria</taxon>
        <taxon>Bacillati</taxon>
        <taxon>Bacillota</taxon>
        <taxon>Clostridia</taxon>
        <taxon>Eubacteriales</taxon>
        <taxon>Clostridiaceae</taxon>
        <taxon>Clostridium</taxon>
    </lineage>
</organism>
<evidence type="ECO:0000256" key="2">
    <source>
        <dbReference type="ARBA" id="ARBA00005806"/>
    </source>
</evidence>
<dbReference type="PANTHER" id="PTHR30548:SF2">
    <property type="entry name" value="2-HYDROXYACYL-COA DEHYDRATASE,D-COMPONENT"/>
    <property type="match status" value="1"/>
</dbReference>
<keyword evidence="3" id="KW-0408">Iron</keyword>
<protein>
    <submittedName>
        <fullName evidence="4">Benzoyl-CoA reductase/2-hydroxyglutaryl-CoA dehydratase subunit, BcrC/BadD/HgdB</fullName>
    </submittedName>
</protein>
<dbReference type="GO" id="GO:0016836">
    <property type="term" value="F:hydro-lyase activity"/>
    <property type="evidence" value="ECO:0007669"/>
    <property type="project" value="UniProtKB-ARBA"/>
</dbReference>
<accession>A0A1M6BXF2</accession>